<dbReference type="InterPro" id="IPR051799">
    <property type="entry name" value="NADH_flavin_oxidoreductase"/>
</dbReference>
<feature type="domain" description="NADH:flavin oxidoreductase/NADH oxidase N-terminal" evidence="3">
    <location>
        <begin position="15"/>
        <end position="354"/>
    </location>
</feature>
<accession>A0A286PG29</accession>
<dbReference type="AlphaFoldDB" id="A0A286PG29"/>
<evidence type="ECO:0000256" key="2">
    <source>
        <dbReference type="ARBA" id="ARBA00023002"/>
    </source>
</evidence>
<reference evidence="5" key="1">
    <citation type="submission" date="2017-05" db="EMBL/GenBank/DDBJ databases">
        <title>Streptomyces olivochromogenes NBRC 3561 whole genome shotgun sequence.</title>
        <authorList>
            <person name="Dohra H."/>
            <person name="Kodani S."/>
        </authorList>
    </citation>
    <scope>NUCLEOTIDE SEQUENCE [LARGE SCALE GENOMIC DNA]</scope>
    <source>
        <strain evidence="5">NBRC 3561</strain>
    </source>
</reference>
<protein>
    <submittedName>
        <fullName evidence="4">NADH oxidoreductase</fullName>
    </submittedName>
</protein>
<dbReference type="EMBL" id="BDQI01000055">
    <property type="protein sequence ID" value="GAX58508.1"/>
    <property type="molecule type" value="Genomic_DNA"/>
</dbReference>
<evidence type="ECO:0000313" key="4">
    <source>
        <dbReference type="EMBL" id="GAX58508.1"/>
    </source>
</evidence>
<sequence>MNENRAGGGRNALANPLALRSGITLPNRLAKAATSEHLADRRGAPTNQLITAYRTLALSGTGLLISGNVMVDGTALEAPRNVVIEDGRHHEQLRRWAAVTQGTDAKFILQLSHPGRQTMRGNVLPGRRHDVVSSSAVPLAVGGSALFRTPRALSDAEITAIIGRFALTAKVAADAGFHGVEIHAAHGYLFNQFLSPLVNQRTDRWGGSLENRMRLLIETVREVRAATSDQFLIAVKLNSADFQRGGFDAEDSLAVARALEHEGIDLLEISGGTFESAAMVAGASQRESTRKREAFFLEFAEQFSQEVSVPLMLTGGFRSRQGMNDALDSGAVDVVGLARPITYEPDLPKRLLDGTAEKSLVTPKTLGHKNIDDLLNSAWHQQQIARMGRGKAVRPARGPATALAIALLTTARDLLLPRLAPS</sequence>
<keyword evidence="5" id="KW-1185">Reference proteome</keyword>
<dbReference type="Gene3D" id="3.20.20.70">
    <property type="entry name" value="Aldolase class I"/>
    <property type="match status" value="1"/>
</dbReference>
<dbReference type="RefSeq" id="WP_067385593.1">
    <property type="nucleotide sequence ID" value="NZ_BDQI01000055.1"/>
</dbReference>
<evidence type="ECO:0000259" key="3">
    <source>
        <dbReference type="Pfam" id="PF00724"/>
    </source>
</evidence>
<dbReference type="CDD" id="cd04733">
    <property type="entry name" value="OYE_like_2_FMN"/>
    <property type="match status" value="1"/>
</dbReference>
<evidence type="ECO:0000256" key="1">
    <source>
        <dbReference type="ARBA" id="ARBA00022630"/>
    </source>
</evidence>
<proteinExistence type="predicted"/>
<dbReference type="Pfam" id="PF00724">
    <property type="entry name" value="Oxidored_FMN"/>
    <property type="match status" value="1"/>
</dbReference>
<keyword evidence="2" id="KW-0560">Oxidoreductase</keyword>
<evidence type="ECO:0000313" key="5">
    <source>
        <dbReference type="Proteomes" id="UP000217446"/>
    </source>
</evidence>
<dbReference type="GO" id="GO:0016491">
    <property type="term" value="F:oxidoreductase activity"/>
    <property type="evidence" value="ECO:0007669"/>
    <property type="project" value="UniProtKB-KW"/>
</dbReference>
<dbReference type="GO" id="GO:0010181">
    <property type="term" value="F:FMN binding"/>
    <property type="evidence" value="ECO:0007669"/>
    <property type="project" value="InterPro"/>
</dbReference>
<dbReference type="STRING" id="1963.AQJ27_50120"/>
<dbReference type="SUPFAM" id="SSF51395">
    <property type="entry name" value="FMN-linked oxidoreductases"/>
    <property type="match status" value="1"/>
</dbReference>
<name>A0A286PG29_STROL</name>
<dbReference type="PANTHER" id="PTHR43656:SF2">
    <property type="entry name" value="BINDING OXIDOREDUCTASE, PUTATIVE (AFU_ORTHOLOGUE AFUA_2G08260)-RELATED"/>
    <property type="match status" value="1"/>
</dbReference>
<dbReference type="InterPro" id="IPR001155">
    <property type="entry name" value="OxRdtase_FMN_N"/>
</dbReference>
<keyword evidence="1" id="KW-0285">Flavoprotein</keyword>
<organism evidence="4 5">
    <name type="scientific">Streptomyces olivochromogenes</name>
    <dbReference type="NCBI Taxonomy" id="1963"/>
    <lineage>
        <taxon>Bacteria</taxon>
        <taxon>Bacillati</taxon>
        <taxon>Actinomycetota</taxon>
        <taxon>Actinomycetes</taxon>
        <taxon>Kitasatosporales</taxon>
        <taxon>Streptomycetaceae</taxon>
        <taxon>Streptomyces</taxon>
    </lineage>
</organism>
<gene>
    <name evidence="4" type="ORF">SO3561_10081</name>
</gene>
<dbReference type="InterPro" id="IPR013785">
    <property type="entry name" value="Aldolase_TIM"/>
</dbReference>
<dbReference type="Proteomes" id="UP000217446">
    <property type="component" value="Unassembled WGS sequence"/>
</dbReference>
<dbReference type="PANTHER" id="PTHR43656">
    <property type="entry name" value="BINDING OXIDOREDUCTASE, PUTATIVE (AFU_ORTHOLOGUE AFUA_2G08260)-RELATED"/>
    <property type="match status" value="1"/>
</dbReference>
<comment type="caution">
    <text evidence="4">The sequence shown here is derived from an EMBL/GenBank/DDBJ whole genome shotgun (WGS) entry which is preliminary data.</text>
</comment>